<sequence length="748" mass="81977">MVDSVAAFIPLSELPLVPDFAALANNLRESQDSVERTPFEATAEAYEPPVNIKKPLLLELAGALISGRPLPAIHVGQSGFDDIMLSLLQVVPRPMRREILFSLSFTVEDSVPCAAVAIPTELASRYPQKQLLSASDNPLSTGVAALLNMPEGRPLLDFGEAVAFDLRSASSLILLEQAFRLWKNPDGVSDAIGLVRLLAAKSGDSQQASEVRQSALDRLVKTSFKWRPTDVLSMRNLQLERFDANRLSNTLKDWIRNRVDELNVTDDDCQLFDQAVRGAAQQVWWNTDVLAGYTDTIKPDSLGIGCLAWETIDKHPESLLPVLNLFDAKGHLDGLTNTVFLGLSTATIDAVAEESAKRGAWQLCGIALATRYGASRALLDVLKYCPPKTARHTAVESALSRAAPSELIEIAVREDIEEVTVLAADVVKNEPRLLRNFIWSSSVWFDILDKVIMSGSKVGNEIENRIQGLQTIIQRGERSERIWGALARAELADLLLVPNREHAWTLIPDSLVAKIVGQTAKAWLAAVLDSQVSAAAIEEPLRSEVRSALKAGPLMASLAKNAHLNFIKIIDTLYPVNDDECANLLDSLAHTPAYRFPPAPAAAIGKLIQSRKWTSAASRAASHSSFRDDFLVIAKECVGVMGVWDSWAVSFRTGRPGQISTDDAWKMFEESLSELYPHGPTDQEFWSRSGGKDNQLIAEGNGLAQWHRCIKQVRAGLGPSASDLLRIALRDFSGNLVLKMLRDSHVLE</sequence>
<evidence type="ECO:0000313" key="1">
    <source>
        <dbReference type="EMBL" id="QSX94607.1"/>
    </source>
</evidence>
<organism evidence="1 2">
    <name type="scientific">Janthinobacterium lividum</name>
    <dbReference type="NCBI Taxonomy" id="29581"/>
    <lineage>
        <taxon>Bacteria</taxon>
        <taxon>Pseudomonadati</taxon>
        <taxon>Pseudomonadota</taxon>
        <taxon>Betaproteobacteria</taxon>
        <taxon>Burkholderiales</taxon>
        <taxon>Oxalobacteraceae</taxon>
        <taxon>Janthinobacterium</taxon>
    </lineage>
</organism>
<accession>A0AAJ4T3Y7</accession>
<gene>
    <name evidence="1" type="ORF">J3P46_17975</name>
</gene>
<evidence type="ECO:0000313" key="2">
    <source>
        <dbReference type="Proteomes" id="UP000662821"/>
    </source>
</evidence>
<dbReference type="EMBL" id="CP071520">
    <property type="protein sequence ID" value="QSX94607.1"/>
    <property type="molecule type" value="Genomic_DNA"/>
</dbReference>
<proteinExistence type="predicted"/>
<reference evidence="1 2" key="1">
    <citation type="submission" date="2021-03" db="EMBL/GenBank/DDBJ databases">
        <title>Draft genome sequence of Janthinobacterium sp. strain PLB02 isolated from infected primmorphs (Lubomirskia baicalensis).</title>
        <authorList>
            <person name="Chernogor L.I."/>
            <person name="Belikov S.I."/>
            <person name="Petrushin I.S."/>
        </authorList>
    </citation>
    <scope>NUCLEOTIDE SEQUENCE [LARGE SCALE GENOMIC DNA]</scope>
    <source>
        <strain evidence="1 2">PLB02</strain>
    </source>
</reference>
<dbReference type="AlphaFoldDB" id="A0AAJ4T3Y7"/>
<dbReference type="Proteomes" id="UP000662821">
    <property type="component" value="Chromosome"/>
</dbReference>
<protein>
    <submittedName>
        <fullName evidence="1">Uncharacterized protein</fullName>
    </submittedName>
</protein>
<name>A0AAJ4T3Y7_9BURK</name>